<evidence type="ECO:0000313" key="1">
    <source>
        <dbReference type="EMBL" id="EOO70918.1"/>
    </source>
</evidence>
<dbReference type="PATRIC" id="fig|1053224.3.peg.4521"/>
<proteinExistence type="predicted"/>
<gene>
    <name evidence="1" type="ORF">IIC_04467</name>
</gene>
<name>R8HDF1_BACCE</name>
<evidence type="ECO:0000313" key="2">
    <source>
        <dbReference type="Proteomes" id="UP000014040"/>
    </source>
</evidence>
<organism evidence="1 2">
    <name type="scientific">Bacillus cereus VD021</name>
    <dbReference type="NCBI Taxonomy" id="1053224"/>
    <lineage>
        <taxon>Bacteria</taxon>
        <taxon>Bacillati</taxon>
        <taxon>Bacillota</taxon>
        <taxon>Bacilli</taxon>
        <taxon>Bacillales</taxon>
        <taxon>Bacillaceae</taxon>
        <taxon>Bacillus</taxon>
        <taxon>Bacillus cereus group</taxon>
    </lineage>
</organism>
<dbReference type="HOGENOM" id="CLU_1792535_0_0_9"/>
<dbReference type="AlphaFoldDB" id="R8HDF1"/>
<protein>
    <submittedName>
        <fullName evidence="1">Uncharacterized protein</fullName>
    </submittedName>
</protein>
<comment type="caution">
    <text evidence="1">The sequence shown here is derived from an EMBL/GenBank/DDBJ whole genome shotgun (WGS) entry which is preliminary data.</text>
</comment>
<reference evidence="1 2" key="1">
    <citation type="submission" date="2012-12" db="EMBL/GenBank/DDBJ databases">
        <title>The Genome Sequence of Bacillus cereus VD021.</title>
        <authorList>
            <consortium name="The Broad Institute Genome Sequencing Platform"/>
            <consortium name="The Broad Institute Genome Sequencing Center for Infectious Disease"/>
            <person name="Feldgarden M."/>
            <person name="Van der Auwera G.A."/>
            <person name="Mahillon J."/>
            <person name="Duprez V."/>
            <person name="Timmery S."/>
            <person name="Mattelet C."/>
            <person name="Dierick K."/>
            <person name="Sun M."/>
            <person name="Yu Z."/>
            <person name="Zhu L."/>
            <person name="Hu X."/>
            <person name="Shank E.B."/>
            <person name="Swiecicka I."/>
            <person name="Hansen B.M."/>
            <person name="Andrup L."/>
            <person name="Walker B."/>
            <person name="Young S.K."/>
            <person name="Zeng Q."/>
            <person name="Gargeya S."/>
            <person name="Fitzgerald M."/>
            <person name="Haas B."/>
            <person name="Abouelleil A."/>
            <person name="Alvarado L."/>
            <person name="Arachchi H.M."/>
            <person name="Berlin A.M."/>
            <person name="Chapman S.B."/>
            <person name="Dewar J."/>
            <person name="Goldberg J."/>
            <person name="Griggs A."/>
            <person name="Gujja S."/>
            <person name="Hansen M."/>
            <person name="Howarth C."/>
            <person name="Imamovic A."/>
            <person name="Larimer J."/>
            <person name="McCowan C."/>
            <person name="Murphy C."/>
            <person name="Neiman D."/>
            <person name="Pearson M."/>
            <person name="Priest M."/>
            <person name="Roberts A."/>
            <person name="Saif S."/>
            <person name="Shea T."/>
            <person name="Sisk P."/>
            <person name="Sykes S."/>
            <person name="Wortman J."/>
            <person name="Nusbaum C."/>
            <person name="Birren B."/>
        </authorList>
    </citation>
    <scope>NUCLEOTIDE SEQUENCE [LARGE SCALE GENOMIC DNA]</scope>
    <source>
        <strain evidence="1 2">VD021</strain>
    </source>
</reference>
<accession>R8HDF1</accession>
<dbReference type="EMBL" id="AHES01000046">
    <property type="protein sequence ID" value="EOO70918.1"/>
    <property type="molecule type" value="Genomic_DNA"/>
</dbReference>
<dbReference type="RefSeq" id="WP_016102549.1">
    <property type="nucleotide sequence ID" value="NZ_KB976282.1"/>
</dbReference>
<dbReference type="Proteomes" id="UP000014040">
    <property type="component" value="Unassembled WGS sequence"/>
</dbReference>
<sequence>MNEVLSEKYKVIKFPDEVVNMFADILEEDEILYNVFHYIGSAVNKQYHETKYMRGISINEIVGNVVIDRRVKKLKGKSYSLEVERTNISRRSAEVSVSTLSSMSLITEKIMHPYKFLISTIRGQQVLIELGRRKQTNRYEKGEIK</sequence>